<dbReference type="AlphaFoldDB" id="A0A2M6WMS5"/>
<proteinExistence type="predicted"/>
<evidence type="ECO:0000256" key="1">
    <source>
        <dbReference type="SAM" id="MobiDB-lite"/>
    </source>
</evidence>
<organism evidence="2 3">
    <name type="scientific">Candidatus Falkowbacteria bacterium CG10_big_fil_rev_8_21_14_0_10_43_11</name>
    <dbReference type="NCBI Taxonomy" id="1974568"/>
    <lineage>
        <taxon>Bacteria</taxon>
        <taxon>Candidatus Falkowiibacteriota</taxon>
    </lineage>
</organism>
<accession>A0A2M6WMS5</accession>
<gene>
    <name evidence="2" type="ORF">COU00_01010</name>
</gene>
<dbReference type="Proteomes" id="UP000229335">
    <property type="component" value="Unassembled WGS sequence"/>
</dbReference>
<dbReference type="EMBL" id="PFAS01000013">
    <property type="protein sequence ID" value="PIT94062.1"/>
    <property type="molecule type" value="Genomic_DNA"/>
</dbReference>
<protein>
    <submittedName>
        <fullName evidence="2">Uncharacterized protein</fullName>
    </submittedName>
</protein>
<comment type="caution">
    <text evidence="2">The sequence shown here is derived from an EMBL/GenBank/DDBJ whole genome shotgun (WGS) entry which is preliminary data.</text>
</comment>
<name>A0A2M6WMS5_9BACT</name>
<sequence length="106" mass="12001">MPKKVEENADQAQQTAPKVDQAQLAADYEESLRALLPEYKQILESPAVEKLDSIRQKLLALKLPAELRDLHAQLVLLLDKAGSNSEPDSDYLKDLEIIISKYDWVK</sequence>
<evidence type="ECO:0000313" key="2">
    <source>
        <dbReference type="EMBL" id="PIT94062.1"/>
    </source>
</evidence>
<feature type="region of interest" description="Disordered" evidence="1">
    <location>
        <begin position="1"/>
        <end position="22"/>
    </location>
</feature>
<reference evidence="3" key="1">
    <citation type="submission" date="2017-09" db="EMBL/GenBank/DDBJ databases">
        <title>Depth-based differentiation of microbial function through sediment-hosted aquifers and enrichment of novel symbionts in the deep terrestrial subsurface.</title>
        <authorList>
            <person name="Probst A.J."/>
            <person name="Ladd B."/>
            <person name="Jarett J.K."/>
            <person name="Geller-Mcgrath D.E."/>
            <person name="Sieber C.M.K."/>
            <person name="Emerson J.B."/>
            <person name="Anantharaman K."/>
            <person name="Thomas B.C."/>
            <person name="Malmstrom R."/>
            <person name="Stieglmeier M."/>
            <person name="Klingl A."/>
            <person name="Woyke T."/>
            <person name="Ryan C.M."/>
            <person name="Banfield J.F."/>
        </authorList>
    </citation>
    <scope>NUCLEOTIDE SEQUENCE [LARGE SCALE GENOMIC DNA]</scope>
</reference>
<evidence type="ECO:0000313" key="3">
    <source>
        <dbReference type="Proteomes" id="UP000229335"/>
    </source>
</evidence>